<dbReference type="InterPro" id="IPR037682">
    <property type="entry name" value="TonB_C"/>
</dbReference>
<dbReference type="NCBIfam" id="TIGR01352">
    <property type="entry name" value="tonB_Cterm"/>
    <property type="match status" value="1"/>
</dbReference>
<evidence type="ECO:0000256" key="9">
    <source>
        <dbReference type="ARBA" id="ARBA00023136"/>
    </source>
</evidence>
<keyword evidence="8 11" id="KW-1133">Transmembrane helix</keyword>
<dbReference type="Proteomes" id="UP000608154">
    <property type="component" value="Unassembled WGS sequence"/>
</dbReference>
<evidence type="ECO:0000313" key="13">
    <source>
        <dbReference type="EMBL" id="GGB92668.1"/>
    </source>
</evidence>
<evidence type="ECO:0000256" key="10">
    <source>
        <dbReference type="SAM" id="MobiDB-lite"/>
    </source>
</evidence>
<evidence type="ECO:0000313" key="14">
    <source>
        <dbReference type="Proteomes" id="UP000608154"/>
    </source>
</evidence>
<evidence type="ECO:0000256" key="1">
    <source>
        <dbReference type="ARBA" id="ARBA00004383"/>
    </source>
</evidence>
<dbReference type="RefSeq" id="WP_188768790.1">
    <property type="nucleotide sequence ID" value="NZ_BMHK01000004.1"/>
</dbReference>
<keyword evidence="9 11" id="KW-0472">Membrane</keyword>
<keyword evidence="5" id="KW-0997">Cell inner membrane</keyword>
<feature type="domain" description="TonB C-terminal" evidence="12">
    <location>
        <begin position="129"/>
        <end position="223"/>
    </location>
</feature>
<evidence type="ECO:0000256" key="8">
    <source>
        <dbReference type="ARBA" id="ARBA00022989"/>
    </source>
</evidence>
<dbReference type="GO" id="GO:0055085">
    <property type="term" value="P:transmembrane transport"/>
    <property type="evidence" value="ECO:0007669"/>
    <property type="project" value="InterPro"/>
</dbReference>
<accession>A0A916X4I9</accession>
<comment type="subcellular location">
    <subcellularLocation>
        <location evidence="1">Cell inner membrane</location>
        <topology evidence="1">Single-pass membrane protein</topology>
        <orientation evidence="1">Periplasmic side</orientation>
    </subcellularLocation>
</comment>
<dbReference type="InterPro" id="IPR006260">
    <property type="entry name" value="TonB/TolA_C"/>
</dbReference>
<keyword evidence="7" id="KW-0653">Protein transport</keyword>
<dbReference type="AlphaFoldDB" id="A0A916X4I9"/>
<keyword evidence="6 11" id="KW-0812">Transmembrane</keyword>
<dbReference type="Pfam" id="PF03544">
    <property type="entry name" value="TonB_C"/>
    <property type="match status" value="1"/>
</dbReference>
<gene>
    <name evidence="13" type="ORF">GCM10011494_08810</name>
</gene>
<evidence type="ECO:0000259" key="12">
    <source>
        <dbReference type="PROSITE" id="PS52015"/>
    </source>
</evidence>
<dbReference type="SUPFAM" id="SSF74653">
    <property type="entry name" value="TolA/TonB C-terminal domain"/>
    <property type="match status" value="1"/>
</dbReference>
<evidence type="ECO:0000256" key="2">
    <source>
        <dbReference type="ARBA" id="ARBA00006555"/>
    </source>
</evidence>
<keyword evidence="14" id="KW-1185">Reference proteome</keyword>
<dbReference type="GO" id="GO:0031992">
    <property type="term" value="F:energy transducer activity"/>
    <property type="evidence" value="ECO:0007669"/>
    <property type="project" value="TreeGrafter"/>
</dbReference>
<dbReference type="PANTHER" id="PTHR33446:SF2">
    <property type="entry name" value="PROTEIN TONB"/>
    <property type="match status" value="1"/>
</dbReference>
<evidence type="ECO:0000256" key="3">
    <source>
        <dbReference type="ARBA" id="ARBA00022448"/>
    </source>
</evidence>
<dbReference type="InterPro" id="IPR051045">
    <property type="entry name" value="TonB-dependent_transducer"/>
</dbReference>
<evidence type="ECO:0000256" key="7">
    <source>
        <dbReference type="ARBA" id="ARBA00022927"/>
    </source>
</evidence>
<proteinExistence type="inferred from homology"/>
<reference evidence="13" key="1">
    <citation type="journal article" date="2014" name="Int. J. Syst. Evol. Microbiol.">
        <title>Complete genome sequence of Corynebacterium casei LMG S-19264T (=DSM 44701T), isolated from a smear-ripened cheese.</title>
        <authorList>
            <consortium name="US DOE Joint Genome Institute (JGI-PGF)"/>
            <person name="Walter F."/>
            <person name="Albersmeier A."/>
            <person name="Kalinowski J."/>
            <person name="Ruckert C."/>
        </authorList>
    </citation>
    <scope>NUCLEOTIDE SEQUENCE</scope>
    <source>
        <strain evidence="13">CGMCC 1.15095</strain>
    </source>
</reference>
<name>A0A916X4I9_9SPHN</name>
<organism evidence="13 14">
    <name type="scientific">Novosphingobium endophyticum</name>
    <dbReference type="NCBI Taxonomy" id="1955250"/>
    <lineage>
        <taxon>Bacteria</taxon>
        <taxon>Pseudomonadati</taxon>
        <taxon>Pseudomonadota</taxon>
        <taxon>Alphaproteobacteria</taxon>
        <taxon>Sphingomonadales</taxon>
        <taxon>Sphingomonadaceae</taxon>
        <taxon>Novosphingobium</taxon>
    </lineage>
</organism>
<sequence>MSYVDRKSGGNHKALVSGIVALLQGGLVLALINGFAVTIFEREAPPRLAGEQIKLEPLPPKPTPEPVVEPERPVAPRPAQEPRLALEPNRPVEVTLPTGPIGDLTFGNELVLPPARPTLKSPRFAPSAARPGNDPAGWVTTDDYPTRELRAGHQGTVRFELAIDARGRVSQCTILASSGYPGLDEATCKYVTRRARFEPASNGDGEKVTGAYSGTIRWVIPKD</sequence>
<feature type="region of interest" description="Disordered" evidence="10">
    <location>
        <begin position="50"/>
        <end position="80"/>
    </location>
</feature>
<dbReference type="EMBL" id="BMHK01000004">
    <property type="protein sequence ID" value="GGB92668.1"/>
    <property type="molecule type" value="Genomic_DNA"/>
</dbReference>
<dbReference type="PROSITE" id="PS52015">
    <property type="entry name" value="TONB_CTD"/>
    <property type="match status" value="1"/>
</dbReference>
<evidence type="ECO:0000256" key="4">
    <source>
        <dbReference type="ARBA" id="ARBA00022475"/>
    </source>
</evidence>
<comment type="similarity">
    <text evidence="2">Belongs to the TonB family.</text>
</comment>
<reference evidence="13" key="2">
    <citation type="submission" date="2020-09" db="EMBL/GenBank/DDBJ databases">
        <authorList>
            <person name="Sun Q."/>
            <person name="Zhou Y."/>
        </authorList>
    </citation>
    <scope>NUCLEOTIDE SEQUENCE</scope>
    <source>
        <strain evidence="13">CGMCC 1.15095</strain>
    </source>
</reference>
<evidence type="ECO:0000256" key="5">
    <source>
        <dbReference type="ARBA" id="ARBA00022519"/>
    </source>
</evidence>
<dbReference type="Gene3D" id="3.30.1150.10">
    <property type="match status" value="1"/>
</dbReference>
<comment type="caution">
    <text evidence="13">The sequence shown here is derived from an EMBL/GenBank/DDBJ whole genome shotgun (WGS) entry which is preliminary data.</text>
</comment>
<keyword evidence="4" id="KW-1003">Cell membrane</keyword>
<feature type="compositionally biased region" description="Pro residues" evidence="10">
    <location>
        <begin position="57"/>
        <end position="67"/>
    </location>
</feature>
<feature type="transmembrane region" description="Helical" evidence="11">
    <location>
        <begin position="15"/>
        <end position="40"/>
    </location>
</feature>
<evidence type="ECO:0000256" key="11">
    <source>
        <dbReference type="SAM" id="Phobius"/>
    </source>
</evidence>
<keyword evidence="3" id="KW-0813">Transport</keyword>
<dbReference type="GO" id="GO:0098797">
    <property type="term" value="C:plasma membrane protein complex"/>
    <property type="evidence" value="ECO:0007669"/>
    <property type="project" value="TreeGrafter"/>
</dbReference>
<dbReference type="GO" id="GO:0015031">
    <property type="term" value="P:protein transport"/>
    <property type="evidence" value="ECO:0007669"/>
    <property type="project" value="UniProtKB-KW"/>
</dbReference>
<protein>
    <recommendedName>
        <fullName evidence="12">TonB C-terminal domain-containing protein</fullName>
    </recommendedName>
</protein>
<evidence type="ECO:0000256" key="6">
    <source>
        <dbReference type="ARBA" id="ARBA00022692"/>
    </source>
</evidence>
<dbReference type="PANTHER" id="PTHR33446">
    <property type="entry name" value="PROTEIN TONB-RELATED"/>
    <property type="match status" value="1"/>
</dbReference>